<dbReference type="Pfam" id="PF09299">
    <property type="entry name" value="Mu-transpos_C"/>
    <property type="match status" value="1"/>
</dbReference>
<gene>
    <name evidence="3" type="ORF">GDR74_00235</name>
</gene>
<evidence type="ECO:0000259" key="2">
    <source>
        <dbReference type="Pfam" id="PF09299"/>
    </source>
</evidence>
<evidence type="ECO:0000256" key="1">
    <source>
        <dbReference type="SAM" id="MobiDB-lite"/>
    </source>
</evidence>
<dbReference type="InterPro" id="IPR015378">
    <property type="entry name" value="Transposase-like_Mu_C"/>
</dbReference>
<dbReference type="EMBL" id="CP045423">
    <property type="protein sequence ID" value="QFU14762.1"/>
    <property type="molecule type" value="Genomic_DNA"/>
</dbReference>
<dbReference type="KEGG" id="mico:GDR74_00235"/>
<proteinExistence type="predicted"/>
<protein>
    <recommendedName>
        <fullName evidence="2">Transposase-like Mu C-terminal domain-containing protein</fullName>
    </recommendedName>
</protein>
<name>A0A5P9JPR3_9HYPH</name>
<organism evidence="3 4">
    <name type="scientific">Microvirga thermotolerans</name>
    <dbReference type="NCBI Taxonomy" id="2651334"/>
    <lineage>
        <taxon>Bacteria</taxon>
        <taxon>Pseudomonadati</taxon>
        <taxon>Pseudomonadota</taxon>
        <taxon>Alphaproteobacteria</taxon>
        <taxon>Hyphomicrobiales</taxon>
        <taxon>Methylobacteriaceae</taxon>
        <taxon>Microvirga</taxon>
    </lineage>
</organism>
<feature type="region of interest" description="Disordered" evidence="1">
    <location>
        <begin position="1"/>
        <end position="60"/>
    </location>
</feature>
<keyword evidence="4" id="KW-1185">Reference proteome</keyword>
<feature type="domain" description="Transposase-like Mu C-terminal" evidence="2">
    <location>
        <begin position="247"/>
        <end position="297"/>
    </location>
</feature>
<dbReference type="Proteomes" id="UP000325614">
    <property type="component" value="Chromosome"/>
</dbReference>
<reference evidence="3 4" key="1">
    <citation type="submission" date="2019-10" db="EMBL/GenBank/DDBJ databases">
        <title>Isolation, Identification of Microvirga thermotolerans HR1, a novel thermophilic bacterium and Comparative Genomics of the genus Microvirga.</title>
        <authorList>
            <person name="Li J."/>
            <person name="Zhang W."/>
            <person name="Lin M."/>
            <person name="Wang J."/>
        </authorList>
    </citation>
    <scope>NUCLEOTIDE SEQUENCE [LARGE SCALE GENOMIC DNA]</scope>
    <source>
        <strain evidence="3 4">HR1</strain>
    </source>
</reference>
<evidence type="ECO:0000313" key="3">
    <source>
        <dbReference type="EMBL" id="QFU14762.1"/>
    </source>
</evidence>
<evidence type="ECO:0000313" key="4">
    <source>
        <dbReference type="Proteomes" id="UP000325614"/>
    </source>
</evidence>
<dbReference type="AlphaFoldDB" id="A0A5P9JPR3"/>
<sequence length="316" mass="34376">MAKFKKPLPTREDGAAGPRRRSRSPVRPTDGPVADIDLPRPGDAPAPRLTARSAAPDSSAVKAARERLAGALAHASGHPVPAVAQPAGQPGSSLPHRSTLERWVRRLRAGEEAQNIELGARTRSRARRRFPPVVETILTEAVLSYRAAPRRTTIDQVWRQVHLQVCAASRNSRRELTVPSRETVRRYLKRGLQCAGDPSSEEPKTRLVRISGHGQLCLMPAEQGRPVLSDEPPADPAATAKAWLLIRRLTATGIHVGGRRYQDPGLAAFRAAGADTILVRVDPSDPSCIAVQESSGRWMRIAACQGRRDRANRPKG</sequence>
<accession>A0A5P9JPR3</accession>